<keyword evidence="1" id="KW-1133">Transmembrane helix</keyword>
<proteinExistence type="predicted"/>
<name>A0A427B7W5_ENSVE</name>
<dbReference type="Proteomes" id="UP000287651">
    <property type="component" value="Unassembled WGS sequence"/>
</dbReference>
<keyword evidence="1" id="KW-0812">Transmembrane</keyword>
<keyword evidence="1" id="KW-0472">Membrane</keyword>
<dbReference type="EMBL" id="AMZH03000279">
    <property type="protein sequence ID" value="RRT84561.1"/>
    <property type="molecule type" value="Genomic_DNA"/>
</dbReference>
<protein>
    <submittedName>
        <fullName evidence="2">Uncharacterized protein</fullName>
    </submittedName>
</protein>
<accession>A0A427B7W5</accession>
<gene>
    <name evidence="2" type="ORF">B296_00005401</name>
</gene>
<reference evidence="2 3" key="1">
    <citation type="journal article" date="2014" name="Agronomy (Basel)">
        <title>A Draft Genome Sequence for Ensete ventricosum, the Drought-Tolerant Tree Against Hunger.</title>
        <authorList>
            <person name="Harrison J."/>
            <person name="Moore K.A."/>
            <person name="Paszkiewicz K."/>
            <person name="Jones T."/>
            <person name="Grant M."/>
            <person name="Ambacheew D."/>
            <person name="Muzemil S."/>
            <person name="Studholme D.J."/>
        </authorList>
    </citation>
    <scope>NUCLEOTIDE SEQUENCE [LARGE SCALE GENOMIC DNA]</scope>
</reference>
<evidence type="ECO:0000256" key="1">
    <source>
        <dbReference type="SAM" id="Phobius"/>
    </source>
</evidence>
<sequence>MHLQHISVTQSAPANLDCYLSPIYDVYVIRLAVVSFYNLLSWSWRRRKQEASKDADCDEISLISVVVCDASSSALMVEEKRQKTEVAAVGRQTREVCPVCLNFWQWREMEGIGGAGRRDVVGVLSHPLRPMSMGVDAEQMRDCIDGEEGGDCKS</sequence>
<evidence type="ECO:0000313" key="2">
    <source>
        <dbReference type="EMBL" id="RRT84561.1"/>
    </source>
</evidence>
<organism evidence="2 3">
    <name type="scientific">Ensete ventricosum</name>
    <name type="common">Abyssinian banana</name>
    <name type="synonym">Musa ensete</name>
    <dbReference type="NCBI Taxonomy" id="4639"/>
    <lineage>
        <taxon>Eukaryota</taxon>
        <taxon>Viridiplantae</taxon>
        <taxon>Streptophyta</taxon>
        <taxon>Embryophyta</taxon>
        <taxon>Tracheophyta</taxon>
        <taxon>Spermatophyta</taxon>
        <taxon>Magnoliopsida</taxon>
        <taxon>Liliopsida</taxon>
        <taxon>Zingiberales</taxon>
        <taxon>Musaceae</taxon>
        <taxon>Ensete</taxon>
    </lineage>
</organism>
<evidence type="ECO:0000313" key="3">
    <source>
        <dbReference type="Proteomes" id="UP000287651"/>
    </source>
</evidence>
<feature type="transmembrane region" description="Helical" evidence="1">
    <location>
        <begin position="27"/>
        <end position="44"/>
    </location>
</feature>
<comment type="caution">
    <text evidence="2">The sequence shown here is derived from an EMBL/GenBank/DDBJ whole genome shotgun (WGS) entry which is preliminary data.</text>
</comment>
<dbReference type="AlphaFoldDB" id="A0A427B7W5"/>